<dbReference type="GO" id="GO:0009360">
    <property type="term" value="C:DNA polymerase III complex"/>
    <property type="evidence" value="ECO:0007669"/>
    <property type="project" value="InterPro"/>
</dbReference>
<comment type="catalytic activity">
    <reaction evidence="7">
        <text>DNA(n) + a 2'-deoxyribonucleoside 5'-triphosphate = DNA(n+1) + diphosphate</text>
        <dbReference type="Rhea" id="RHEA:22508"/>
        <dbReference type="Rhea" id="RHEA-COMP:17339"/>
        <dbReference type="Rhea" id="RHEA-COMP:17340"/>
        <dbReference type="ChEBI" id="CHEBI:33019"/>
        <dbReference type="ChEBI" id="CHEBI:61560"/>
        <dbReference type="ChEBI" id="CHEBI:173112"/>
        <dbReference type="EC" id="2.7.7.7"/>
    </reaction>
</comment>
<evidence type="ECO:0000256" key="7">
    <source>
        <dbReference type="ARBA" id="ARBA00049244"/>
    </source>
</evidence>
<dbReference type="Pfam" id="PF09115">
    <property type="entry name" value="DNApol3-delta_C"/>
    <property type="match status" value="1"/>
</dbReference>
<proteinExistence type="predicted"/>
<keyword evidence="10" id="KW-1185">Reference proteome</keyword>
<dbReference type="Gene3D" id="3.40.50.300">
    <property type="entry name" value="P-loop containing nucleotide triphosphate hydrolases"/>
    <property type="match status" value="1"/>
</dbReference>
<dbReference type="Gene3D" id="1.20.272.10">
    <property type="match status" value="1"/>
</dbReference>
<dbReference type="PANTHER" id="PTHR11669:SF8">
    <property type="entry name" value="DNA POLYMERASE III SUBUNIT DELTA"/>
    <property type="match status" value="1"/>
</dbReference>
<keyword evidence="4" id="KW-0548">Nucleotidyltransferase</keyword>
<dbReference type="EMBL" id="BMHA01000009">
    <property type="protein sequence ID" value="GGI07722.1"/>
    <property type="molecule type" value="Genomic_DNA"/>
</dbReference>
<evidence type="ECO:0000256" key="6">
    <source>
        <dbReference type="ARBA" id="ARBA00022932"/>
    </source>
</evidence>
<evidence type="ECO:0000313" key="10">
    <source>
        <dbReference type="Proteomes" id="UP000650511"/>
    </source>
</evidence>
<feature type="domain" description="DNA polymerase III delta subunit C-terminal" evidence="8">
    <location>
        <begin position="304"/>
        <end position="376"/>
    </location>
</feature>
<name>A0A8J3ESM4_9ACTN</name>
<dbReference type="InterPro" id="IPR015199">
    <property type="entry name" value="DNA_pol_III_delta_C"/>
</dbReference>
<evidence type="ECO:0000256" key="3">
    <source>
        <dbReference type="ARBA" id="ARBA00022679"/>
    </source>
</evidence>
<comment type="caution">
    <text evidence="9">The sequence shown here is derived from an EMBL/GenBank/DDBJ whole genome shotgun (WGS) entry which is preliminary data.</text>
</comment>
<dbReference type="SUPFAM" id="SSF48019">
    <property type="entry name" value="post-AAA+ oligomerization domain-like"/>
    <property type="match status" value="1"/>
</dbReference>
<evidence type="ECO:0000256" key="5">
    <source>
        <dbReference type="ARBA" id="ARBA00022705"/>
    </source>
</evidence>
<reference evidence="9" key="2">
    <citation type="submission" date="2020-09" db="EMBL/GenBank/DDBJ databases">
        <authorList>
            <person name="Sun Q."/>
            <person name="Zhou Y."/>
        </authorList>
    </citation>
    <scope>NUCLEOTIDE SEQUENCE</scope>
    <source>
        <strain evidence="9">CGMCC 1.14988</strain>
    </source>
</reference>
<accession>A0A8J3ESM4</accession>
<dbReference type="SUPFAM" id="SSF52540">
    <property type="entry name" value="P-loop containing nucleoside triphosphate hydrolases"/>
    <property type="match status" value="1"/>
</dbReference>
<dbReference type="OrthoDB" id="9809531at2"/>
<dbReference type="RefSeq" id="WP_130651094.1">
    <property type="nucleotide sequence ID" value="NZ_BMHA01000009.1"/>
</dbReference>
<dbReference type="InterPro" id="IPR027417">
    <property type="entry name" value="P-loop_NTPase"/>
</dbReference>
<dbReference type="GO" id="GO:0006261">
    <property type="term" value="P:DNA-templated DNA replication"/>
    <property type="evidence" value="ECO:0007669"/>
    <property type="project" value="TreeGrafter"/>
</dbReference>
<reference evidence="9" key="1">
    <citation type="journal article" date="2014" name="Int. J. Syst. Evol. Microbiol.">
        <title>Complete genome sequence of Corynebacterium casei LMG S-19264T (=DSM 44701T), isolated from a smear-ripened cheese.</title>
        <authorList>
            <consortium name="US DOE Joint Genome Institute (JGI-PGF)"/>
            <person name="Walter F."/>
            <person name="Albersmeier A."/>
            <person name="Kalinowski J."/>
            <person name="Ruckert C."/>
        </authorList>
    </citation>
    <scope>NUCLEOTIDE SEQUENCE</scope>
    <source>
        <strain evidence="9">CGMCC 1.14988</strain>
    </source>
</reference>
<organism evidence="9 10">
    <name type="scientific">Egicoccus halophilus</name>
    <dbReference type="NCBI Taxonomy" id="1670830"/>
    <lineage>
        <taxon>Bacteria</taxon>
        <taxon>Bacillati</taxon>
        <taxon>Actinomycetota</taxon>
        <taxon>Nitriliruptoria</taxon>
        <taxon>Egicoccales</taxon>
        <taxon>Egicoccaceae</taxon>
        <taxon>Egicoccus</taxon>
    </lineage>
</organism>
<evidence type="ECO:0000256" key="2">
    <source>
        <dbReference type="ARBA" id="ARBA00014363"/>
    </source>
</evidence>
<dbReference type="Proteomes" id="UP000650511">
    <property type="component" value="Unassembled WGS sequence"/>
</dbReference>
<keyword evidence="5" id="KW-0235">DNA replication</keyword>
<dbReference type="Pfam" id="PF13177">
    <property type="entry name" value="DNA_pol3_delta2"/>
    <property type="match status" value="1"/>
</dbReference>
<dbReference type="InterPro" id="IPR008921">
    <property type="entry name" value="DNA_pol3_clamp-load_cplx_C"/>
</dbReference>
<evidence type="ECO:0000256" key="1">
    <source>
        <dbReference type="ARBA" id="ARBA00012417"/>
    </source>
</evidence>
<dbReference type="PANTHER" id="PTHR11669">
    <property type="entry name" value="REPLICATION FACTOR C / DNA POLYMERASE III GAMMA-TAU SUBUNIT"/>
    <property type="match status" value="1"/>
</dbReference>
<keyword evidence="6" id="KW-0239">DNA-directed DNA polymerase</keyword>
<evidence type="ECO:0000259" key="8">
    <source>
        <dbReference type="Pfam" id="PF09115"/>
    </source>
</evidence>
<protein>
    <recommendedName>
        <fullName evidence="2">DNA polymerase III subunit delta'</fullName>
        <ecNumber evidence="1">2.7.7.7</ecNumber>
    </recommendedName>
</protein>
<sequence length="390" mass="42883">MTTWDDVLGQPAAVTALRAALRADEVAHAWLLVGPRGVGQRELTRALAATLNCERPPAPDAACGTCSSCERIGRGTSPVQTDLEPEGSSHLVEGVRGEWMPLATRTLTEGRRRVLRVVAADRMNEAAQNAFLKILEEPPPSVVWVLDVEDEGALLETVVSRCRRLDLVPWGPEAMQVLAERLDVPPEQRTALARAALGSPERLRDLADPQVADARWQHLALLDRLATGGPGQVVPAAKESVAWARSRIAPLKERHQAELARLEEAFGVEGNKGWPPGVRQRLTRRFERLERQEQRRALDLLLDDLASYLRDLLAAQAGASTDVLINIDHEAAIRRDAQRLGPAELVSALHAVSRCREALDRNGNPELQLERLLLQLALPLFAVANRERVS</sequence>
<dbReference type="GO" id="GO:0003887">
    <property type="term" value="F:DNA-directed DNA polymerase activity"/>
    <property type="evidence" value="ECO:0007669"/>
    <property type="project" value="UniProtKB-KW"/>
</dbReference>
<dbReference type="InterPro" id="IPR050238">
    <property type="entry name" value="DNA_Rep/Repair_Clamp_Loader"/>
</dbReference>
<evidence type="ECO:0000313" key="9">
    <source>
        <dbReference type="EMBL" id="GGI07722.1"/>
    </source>
</evidence>
<gene>
    <name evidence="9" type="ORF">GCM10011354_25510</name>
</gene>
<dbReference type="AlphaFoldDB" id="A0A8J3ESM4"/>
<dbReference type="GO" id="GO:0003677">
    <property type="term" value="F:DNA binding"/>
    <property type="evidence" value="ECO:0007669"/>
    <property type="project" value="InterPro"/>
</dbReference>
<keyword evidence="3" id="KW-0808">Transferase</keyword>
<dbReference type="EC" id="2.7.7.7" evidence="1"/>
<evidence type="ECO:0000256" key="4">
    <source>
        <dbReference type="ARBA" id="ARBA00022695"/>
    </source>
</evidence>